<organism evidence="1 2">
    <name type="scientific">Acinetobacter thutiue</name>
    <dbReference type="NCBI Taxonomy" id="2998078"/>
    <lineage>
        <taxon>Bacteria</taxon>
        <taxon>Pseudomonadati</taxon>
        <taxon>Pseudomonadota</taxon>
        <taxon>Gammaproteobacteria</taxon>
        <taxon>Moraxellales</taxon>
        <taxon>Moraxellaceae</taxon>
        <taxon>Acinetobacter</taxon>
    </lineage>
</organism>
<protein>
    <submittedName>
        <fullName evidence="1">Transposase</fullName>
    </submittedName>
</protein>
<sequence>MSDFVLKIINEWYVAKACNGNEISVQIIPLKRQQSTINGFKWVEVGKKVLLSSGQEVELNLDGRSFYTSVNNLYHLT</sequence>
<dbReference type="EMBL" id="JAUDZE010000001">
    <property type="protein sequence ID" value="MDN0012905.1"/>
    <property type="molecule type" value="Genomic_DNA"/>
</dbReference>
<name>A0ABT7WJQ1_9GAMM</name>
<reference evidence="1" key="1">
    <citation type="submission" date="2023-06" db="EMBL/GenBank/DDBJ databases">
        <title>Two novel species of Acinetobacter isolated from motorbike repairing workshop in Vietnam.</title>
        <authorList>
            <person name="Le N.T.T."/>
        </authorList>
    </citation>
    <scope>NUCLEOTIDE SEQUENCE</scope>
    <source>
        <strain evidence="1">VNH17</strain>
    </source>
</reference>
<proteinExistence type="predicted"/>
<dbReference type="RefSeq" id="WP_267979181.1">
    <property type="nucleotide sequence ID" value="NZ_JAPQKF010000001.1"/>
</dbReference>
<dbReference type="Proteomes" id="UP001168524">
    <property type="component" value="Unassembled WGS sequence"/>
</dbReference>
<gene>
    <name evidence="1" type="ORF">QTA56_01485</name>
</gene>
<evidence type="ECO:0000313" key="2">
    <source>
        <dbReference type="Proteomes" id="UP001168524"/>
    </source>
</evidence>
<accession>A0ABT7WJQ1</accession>
<comment type="caution">
    <text evidence="1">The sequence shown here is derived from an EMBL/GenBank/DDBJ whole genome shotgun (WGS) entry which is preliminary data.</text>
</comment>
<evidence type="ECO:0000313" key="1">
    <source>
        <dbReference type="EMBL" id="MDN0012905.1"/>
    </source>
</evidence>
<keyword evidence="2" id="KW-1185">Reference proteome</keyword>